<evidence type="ECO:0000256" key="2">
    <source>
        <dbReference type="ARBA" id="ARBA00007163"/>
    </source>
</evidence>
<dbReference type="eggNOG" id="ENOG502QVXT">
    <property type="taxonomic scope" value="Eukaryota"/>
</dbReference>
<accession>B9T5M8</accession>
<dbReference type="GO" id="GO:0043565">
    <property type="term" value="F:sequence-specific DNA binding"/>
    <property type="evidence" value="ECO:0000318"/>
    <property type="project" value="GO_Central"/>
</dbReference>
<feature type="domain" description="BZIP" evidence="8">
    <location>
        <begin position="162"/>
        <end position="225"/>
    </location>
</feature>
<dbReference type="GO" id="GO:0003700">
    <property type="term" value="F:DNA-binding transcription factor activity"/>
    <property type="evidence" value="ECO:0007669"/>
    <property type="project" value="InterPro"/>
</dbReference>
<evidence type="ECO:0000313" key="10">
    <source>
        <dbReference type="Proteomes" id="UP000008311"/>
    </source>
</evidence>
<comment type="subcellular location">
    <subcellularLocation>
        <location evidence="1">Nucleus</location>
    </subcellularLocation>
</comment>
<evidence type="ECO:0000256" key="5">
    <source>
        <dbReference type="ARBA" id="ARBA00023163"/>
    </source>
</evidence>
<evidence type="ECO:0000313" key="9">
    <source>
        <dbReference type="EMBL" id="EEF28837.1"/>
    </source>
</evidence>
<dbReference type="InterPro" id="IPR045314">
    <property type="entry name" value="bZIP_plant_GBF1"/>
</dbReference>
<dbReference type="PANTHER" id="PTHR45967:SF28">
    <property type="entry name" value="BASIC-LEUCINE ZIPPER (BZIP) TRANSCRIPTION FACTOR FAMILY PROTEIN"/>
    <property type="match status" value="1"/>
</dbReference>
<dbReference type="OrthoDB" id="1928614at2759"/>
<evidence type="ECO:0000256" key="6">
    <source>
        <dbReference type="ARBA" id="ARBA00023242"/>
    </source>
</evidence>
<evidence type="ECO:0000256" key="3">
    <source>
        <dbReference type="ARBA" id="ARBA00023015"/>
    </source>
</evidence>
<dbReference type="InterPro" id="IPR004827">
    <property type="entry name" value="bZIP"/>
</dbReference>
<feature type="region of interest" description="Disordered" evidence="7">
    <location>
        <begin position="136"/>
        <end position="162"/>
    </location>
</feature>
<evidence type="ECO:0000259" key="8">
    <source>
        <dbReference type="PROSITE" id="PS50217"/>
    </source>
</evidence>
<proteinExistence type="inferred from homology"/>
<keyword evidence="5" id="KW-0804">Transcription</keyword>
<dbReference type="CDD" id="cd14702">
    <property type="entry name" value="bZIP_plant_GBF1"/>
    <property type="match status" value="1"/>
</dbReference>
<evidence type="ECO:0000256" key="1">
    <source>
        <dbReference type="ARBA" id="ARBA00004123"/>
    </source>
</evidence>
<dbReference type="AlphaFoldDB" id="B9T5M8"/>
<evidence type="ECO:0000256" key="4">
    <source>
        <dbReference type="ARBA" id="ARBA00023125"/>
    </source>
</evidence>
<dbReference type="InterPro" id="IPR046347">
    <property type="entry name" value="bZIP_sf"/>
</dbReference>
<feature type="compositionally biased region" description="Basic residues" evidence="7">
    <location>
        <begin position="68"/>
        <end position="77"/>
    </location>
</feature>
<dbReference type="STRING" id="3988.B9T5M8"/>
<dbReference type="FunCoup" id="B9T5M8">
    <property type="interactions" value="296"/>
</dbReference>
<dbReference type="Pfam" id="PF00170">
    <property type="entry name" value="bZIP_1"/>
    <property type="match status" value="1"/>
</dbReference>
<keyword evidence="4" id="KW-0238">DNA-binding</keyword>
<protein>
    <submittedName>
        <fullName evidence="9">DNA binding protein, putative</fullName>
    </submittedName>
</protein>
<dbReference type="InterPro" id="IPR044827">
    <property type="entry name" value="GBF-like"/>
</dbReference>
<dbReference type="PANTHER" id="PTHR45967">
    <property type="entry name" value="G-BOX-BINDING FACTOR 3-RELATED"/>
    <property type="match status" value="1"/>
</dbReference>
<feature type="region of interest" description="Disordered" evidence="7">
    <location>
        <begin position="1"/>
        <end position="27"/>
    </location>
</feature>
<keyword evidence="10" id="KW-1185">Reference proteome</keyword>
<dbReference type="EMBL" id="EQ974540">
    <property type="protein sequence ID" value="EEF28837.1"/>
    <property type="molecule type" value="Genomic_DNA"/>
</dbReference>
<dbReference type="SUPFAM" id="SSF57959">
    <property type="entry name" value="Leucine zipper domain"/>
    <property type="match status" value="1"/>
</dbReference>
<feature type="region of interest" description="Disordered" evidence="7">
    <location>
        <begin position="52"/>
        <end position="93"/>
    </location>
</feature>
<dbReference type="KEGG" id="rcu:8273730"/>
<keyword evidence="6" id="KW-0539">Nucleus</keyword>
<gene>
    <name evidence="9" type="ORF">RCOM_0331400</name>
</gene>
<dbReference type="PROSITE" id="PS50217">
    <property type="entry name" value="BZIP"/>
    <property type="match status" value="1"/>
</dbReference>
<sequence length="515" mass="55938">MDLERCSVSSSSSSFSSSSASSSAEVEVDRMVRIEMEAAEALADLAHLAMKESGSGDSSTAGGGRWGSKGKRGKKRVKSESPPLDPFTKPVLDSLTNCLDPAPDPAPVDQQHDEPLCSDTVIKAAKVEQDADIPKPSLVSVKNHPSYGGGRSRQNLTEAEKEERRLRRILANRESARQTIRRRQALCEELTRKAADLAWENENLKREKESVLKEFQSLESRNKYLKAQMAKLIKTEVEDSPADLKSAHVDNSLAPATNCSLLLYNQHPFSSLCWPSIIQSSNSVQSHLGPQSTIMIPSSISMPPNGKLDSSQQPQENPMITNGPRTPLYIVSCPWFFPVPEHANGLHPLPSFGLQHKQDGTSVNNQCSRTSSAKATALMQNQFSSASEKVNSEDGNPAINDLNETPVGVPPEGGSHSAAPNHKETVVAPVMLSSITPTVAVKNETGTRSESVPHTDGICTTSKQLISALPGKNRDPFKFPSKNLVDAAAAAVARRRRKELTKLKNLHGRQCRMNC</sequence>
<organism evidence="9 10">
    <name type="scientific">Ricinus communis</name>
    <name type="common">Castor bean</name>
    <dbReference type="NCBI Taxonomy" id="3988"/>
    <lineage>
        <taxon>Eukaryota</taxon>
        <taxon>Viridiplantae</taxon>
        <taxon>Streptophyta</taxon>
        <taxon>Embryophyta</taxon>
        <taxon>Tracheophyta</taxon>
        <taxon>Spermatophyta</taxon>
        <taxon>Magnoliopsida</taxon>
        <taxon>eudicotyledons</taxon>
        <taxon>Gunneridae</taxon>
        <taxon>Pentapetalae</taxon>
        <taxon>rosids</taxon>
        <taxon>fabids</taxon>
        <taxon>Malpighiales</taxon>
        <taxon>Euphorbiaceae</taxon>
        <taxon>Acalyphoideae</taxon>
        <taxon>Acalypheae</taxon>
        <taxon>Ricinus</taxon>
    </lineage>
</organism>
<reference evidence="10" key="1">
    <citation type="journal article" date="2010" name="Nat. Biotechnol.">
        <title>Draft genome sequence of the oilseed species Ricinus communis.</title>
        <authorList>
            <person name="Chan A.P."/>
            <person name="Crabtree J."/>
            <person name="Zhao Q."/>
            <person name="Lorenzi H."/>
            <person name="Orvis J."/>
            <person name="Puiu D."/>
            <person name="Melake-Berhan A."/>
            <person name="Jones K.M."/>
            <person name="Redman J."/>
            <person name="Chen G."/>
            <person name="Cahoon E.B."/>
            <person name="Gedil M."/>
            <person name="Stanke M."/>
            <person name="Haas B.J."/>
            <person name="Wortman J.R."/>
            <person name="Fraser-Liggett C.M."/>
            <person name="Ravel J."/>
            <person name="Rabinowicz P.D."/>
        </authorList>
    </citation>
    <scope>NUCLEOTIDE SEQUENCE [LARGE SCALE GENOMIC DNA]</scope>
    <source>
        <strain evidence="10">cv. Hale</strain>
    </source>
</reference>
<dbReference type="GO" id="GO:0006355">
    <property type="term" value="P:regulation of DNA-templated transcription"/>
    <property type="evidence" value="ECO:0000318"/>
    <property type="project" value="GO_Central"/>
</dbReference>
<dbReference type="Proteomes" id="UP000008311">
    <property type="component" value="Unassembled WGS sequence"/>
</dbReference>
<comment type="similarity">
    <text evidence="2">Belongs to the bZIP family.</text>
</comment>
<dbReference type="InParanoid" id="B9T5M8"/>
<name>B9T5M8_RICCO</name>
<dbReference type="GO" id="GO:0005634">
    <property type="term" value="C:nucleus"/>
    <property type="evidence" value="ECO:0000318"/>
    <property type="project" value="GO_Central"/>
</dbReference>
<evidence type="ECO:0000256" key="7">
    <source>
        <dbReference type="SAM" id="MobiDB-lite"/>
    </source>
</evidence>
<keyword evidence="3" id="KW-0805">Transcription regulation</keyword>
<feature type="compositionally biased region" description="Low complexity" evidence="7">
    <location>
        <begin position="7"/>
        <end position="23"/>
    </location>
</feature>
<dbReference type="SMART" id="SM00338">
    <property type="entry name" value="BRLZ"/>
    <property type="match status" value="1"/>
</dbReference>